<name>A0A0R1JV74_9LACO</name>
<proteinExistence type="predicted"/>
<sequence>MKKLIWLAVAAVFAGLTSLAQPVRADGVTYSVMPQLPNNQIDRSAGYYDLLVKPGTTQTLRMTITNQDTATQRYRVSPNRAVTNANGVIDYSRHGSPASADLAVNIEQLFSAPQTVTIPAGGSQTVRVKLTVPKQRFTGVVLGGLYVTQVAEADAKAKQGVGFTNRFAYATAVQLQMSRKAVEPQLTLTKVQPASKQQTPPLTATLANIKPAVVHDLSVTAKLTRQGASKPALTASRTQLSMAPNSTLAFALGQPGQRLKAGRYTLTLTAKTDTTTWRFTKRLTLKGTTAVSSKTKPTARRSVWWLVFSGALVAVGAVAVGWMRRRSSRHRH</sequence>
<dbReference type="Pfam" id="PF06030">
    <property type="entry name" value="WxLIP_PGBD"/>
    <property type="match status" value="1"/>
</dbReference>
<dbReference type="Gene3D" id="2.60.40.10">
    <property type="entry name" value="Immunoglobulins"/>
    <property type="match status" value="1"/>
</dbReference>
<dbReference type="Proteomes" id="UP000051804">
    <property type="component" value="Unassembled WGS sequence"/>
</dbReference>
<feature type="domain" description="WxL Interacting Protein peptidoglycan binding" evidence="3">
    <location>
        <begin position="30"/>
        <end position="148"/>
    </location>
</feature>
<dbReference type="EMBL" id="AZDJ01000026">
    <property type="protein sequence ID" value="KRK71706.1"/>
    <property type="molecule type" value="Genomic_DNA"/>
</dbReference>
<evidence type="ECO:0000313" key="5">
    <source>
        <dbReference type="EMBL" id="KRK71706.1"/>
    </source>
</evidence>
<evidence type="ECO:0000256" key="2">
    <source>
        <dbReference type="SAM" id="SignalP"/>
    </source>
</evidence>
<protein>
    <submittedName>
        <fullName evidence="5">Cell surface protein</fullName>
    </submittedName>
</protein>
<dbReference type="InterPro" id="IPR013783">
    <property type="entry name" value="Ig-like_fold"/>
</dbReference>
<dbReference type="STRING" id="1291734.FD02_GL001948"/>
<dbReference type="PATRIC" id="fig|1291734.4.peg.2000"/>
<keyword evidence="2" id="KW-0732">Signal</keyword>
<dbReference type="Pfam" id="PF11797">
    <property type="entry name" value="WxLIP_HBD"/>
    <property type="match status" value="1"/>
</dbReference>
<comment type="caution">
    <text evidence="5">The sequence shown here is derived from an EMBL/GenBank/DDBJ whole genome shotgun (WGS) entry which is preliminary data.</text>
</comment>
<evidence type="ECO:0000259" key="3">
    <source>
        <dbReference type="Pfam" id="PF06030"/>
    </source>
</evidence>
<keyword evidence="1" id="KW-1133">Transmembrane helix</keyword>
<keyword evidence="6" id="KW-1185">Reference proteome</keyword>
<feature type="transmembrane region" description="Helical" evidence="1">
    <location>
        <begin position="303"/>
        <end position="323"/>
    </location>
</feature>
<gene>
    <name evidence="5" type="ORF">FD02_GL001948</name>
</gene>
<keyword evidence="1" id="KW-0812">Transmembrane</keyword>
<evidence type="ECO:0000256" key="1">
    <source>
        <dbReference type="SAM" id="Phobius"/>
    </source>
</evidence>
<feature type="domain" description="WxL Interacting Protein host binding" evidence="4">
    <location>
        <begin position="159"/>
        <end position="290"/>
    </location>
</feature>
<dbReference type="AlphaFoldDB" id="A0A0R1JV74"/>
<organism evidence="5 6">
    <name type="scientific">Lacticaseibacillus nasuensis JCM 17158</name>
    <dbReference type="NCBI Taxonomy" id="1291734"/>
    <lineage>
        <taxon>Bacteria</taxon>
        <taxon>Bacillati</taxon>
        <taxon>Bacillota</taxon>
        <taxon>Bacilli</taxon>
        <taxon>Lactobacillales</taxon>
        <taxon>Lactobacillaceae</taxon>
        <taxon>Lacticaseibacillus</taxon>
    </lineage>
</organism>
<evidence type="ECO:0000259" key="4">
    <source>
        <dbReference type="Pfam" id="PF11797"/>
    </source>
</evidence>
<dbReference type="RefSeq" id="WP_056951213.1">
    <property type="nucleotide sequence ID" value="NZ_AZDJ01000026.1"/>
</dbReference>
<feature type="chain" id="PRO_5006406262" evidence="2">
    <location>
        <begin position="26"/>
        <end position="332"/>
    </location>
</feature>
<accession>A0A0R1JV74</accession>
<dbReference type="InterPro" id="IPR010317">
    <property type="entry name" value="WxLIP_PGBD"/>
</dbReference>
<reference evidence="5 6" key="1">
    <citation type="journal article" date="2015" name="Genome Announc.">
        <title>Expanding the biotechnology potential of lactobacilli through comparative genomics of 213 strains and associated genera.</title>
        <authorList>
            <person name="Sun Z."/>
            <person name="Harris H.M."/>
            <person name="McCann A."/>
            <person name="Guo C."/>
            <person name="Argimon S."/>
            <person name="Zhang W."/>
            <person name="Yang X."/>
            <person name="Jeffery I.B."/>
            <person name="Cooney J.C."/>
            <person name="Kagawa T.F."/>
            <person name="Liu W."/>
            <person name="Song Y."/>
            <person name="Salvetti E."/>
            <person name="Wrobel A."/>
            <person name="Rasinkangas P."/>
            <person name="Parkhill J."/>
            <person name="Rea M.C."/>
            <person name="O'Sullivan O."/>
            <person name="Ritari J."/>
            <person name="Douillard F.P."/>
            <person name="Paul Ross R."/>
            <person name="Yang R."/>
            <person name="Briner A.E."/>
            <person name="Felis G.E."/>
            <person name="de Vos W.M."/>
            <person name="Barrangou R."/>
            <person name="Klaenhammer T.R."/>
            <person name="Caufield P.W."/>
            <person name="Cui Y."/>
            <person name="Zhang H."/>
            <person name="O'Toole P.W."/>
        </authorList>
    </citation>
    <scope>NUCLEOTIDE SEQUENCE [LARGE SCALE GENOMIC DNA]</scope>
    <source>
        <strain evidence="5 6">JCM 17158</strain>
    </source>
</reference>
<keyword evidence="1" id="KW-0472">Membrane</keyword>
<dbReference type="InterPro" id="IPR021759">
    <property type="entry name" value="WxLIP_HBD"/>
</dbReference>
<feature type="signal peptide" evidence="2">
    <location>
        <begin position="1"/>
        <end position="25"/>
    </location>
</feature>
<evidence type="ECO:0000313" key="6">
    <source>
        <dbReference type="Proteomes" id="UP000051804"/>
    </source>
</evidence>